<dbReference type="AlphaFoldDB" id="M7YKN9"/>
<dbReference type="FunFam" id="2.60.40.420:FF:000003">
    <property type="entry name" value="Blue copper"/>
    <property type="match status" value="1"/>
</dbReference>
<evidence type="ECO:0000313" key="3">
    <source>
        <dbReference type="EMBL" id="EMS47867.1"/>
    </source>
</evidence>
<dbReference type="PANTHER" id="PTHR33021">
    <property type="entry name" value="BLUE COPPER PROTEIN"/>
    <property type="match status" value="1"/>
</dbReference>
<accession>M7YKN9</accession>
<evidence type="ECO:0000256" key="1">
    <source>
        <dbReference type="ARBA" id="ARBA00022723"/>
    </source>
</evidence>
<dbReference type="Pfam" id="PF02298">
    <property type="entry name" value="Cu_bind_like"/>
    <property type="match status" value="1"/>
</dbReference>
<dbReference type="OMA" id="GLDYTTW"/>
<dbReference type="InterPro" id="IPR003245">
    <property type="entry name" value="Phytocyanin_dom"/>
</dbReference>
<gene>
    <name evidence="3" type="ORF">TRIUR3_24744</name>
</gene>
<dbReference type="CDD" id="cd04216">
    <property type="entry name" value="Phytocyanin"/>
    <property type="match status" value="1"/>
</dbReference>
<dbReference type="GO" id="GO:0009055">
    <property type="term" value="F:electron transfer activity"/>
    <property type="evidence" value="ECO:0007669"/>
    <property type="project" value="InterPro"/>
</dbReference>
<sequence length="171" mass="17467">MDDHWDFISRAWRPSLPLSSRCWSPAAPRRPRPRSEGPGGQTGLDYTTWTSDKTFAVGDTLVFNYTSKAHTVTEVNKSGYDACSGGNSLSNDDSGATTITLTTPGVHYFICDVAGHCAGGMKLAVTVTVAGGSTTGGTIPAGAAGASLVPAMSAIVVAAAAGALVPLALFC</sequence>
<dbReference type="InterPro" id="IPR008972">
    <property type="entry name" value="Cupredoxin"/>
</dbReference>
<name>M7YKN9_TRIUA</name>
<dbReference type="EMBL" id="KD254865">
    <property type="protein sequence ID" value="EMS47867.1"/>
    <property type="molecule type" value="Genomic_DNA"/>
</dbReference>
<dbReference type="InterPro" id="IPR039391">
    <property type="entry name" value="Phytocyanin-like"/>
</dbReference>
<dbReference type="PROSITE" id="PS51485">
    <property type="entry name" value="PHYTOCYANIN"/>
    <property type="match status" value="1"/>
</dbReference>
<dbReference type="GO" id="GO:0046872">
    <property type="term" value="F:metal ion binding"/>
    <property type="evidence" value="ECO:0007669"/>
    <property type="project" value="UniProtKB-KW"/>
</dbReference>
<evidence type="ECO:0000256" key="2">
    <source>
        <dbReference type="ARBA" id="ARBA00023180"/>
    </source>
</evidence>
<dbReference type="GO" id="GO:0005886">
    <property type="term" value="C:plasma membrane"/>
    <property type="evidence" value="ECO:0007669"/>
    <property type="project" value="TreeGrafter"/>
</dbReference>
<dbReference type="PANTHER" id="PTHR33021:SF550">
    <property type="entry name" value="PHYTOCYANIN DOMAIN-CONTAINING PROTEIN"/>
    <property type="match status" value="1"/>
</dbReference>
<dbReference type="eggNOG" id="ENOG502RZ8U">
    <property type="taxonomic scope" value="Eukaryota"/>
</dbReference>
<keyword evidence="1" id="KW-0479">Metal-binding</keyword>
<protein>
    <submittedName>
        <fullName evidence="3">Blue copper protein</fullName>
    </submittedName>
</protein>
<proteinExistence type="predicted"/>
<organism evidence="3">
    <name type="scientific">Triticum urartu</name>
    <name type="common">Red wild einkorn</name>
    <name type="synonym">Crithodium urartu</name>
    <dbReference type="NCBI Taxonomy" id="4572"/>
    <lineage>
        <taxon>Eukaryota</taxon>
        <taxon>Viridiplantae</taxon>
        <taxon>Streptophyta</taxon>
        <taxon>Embryophyta</taxon>
        <taxon>Tracheophyta</taxon>
        <taxon>Spermatophyta</taxon>
        <taxon>Magnoliopsida</taxon>
        <taxon>Liliopsida</taxon>
        <taxon>Poales</taxon>
        <taxon>Poaceae</taxon>
        <taxon>BOP clade</taxon>
        <taxon>Pooideae</taxon>
        <taxon>Triticodae</taxon>
        <taxon>Triticeae</taxon>
        <taxon>Triticinae</taxon>
        <taxon>Triticum</taxon>
    </lineage>
</organism>
<reference evidence="3" key="1">
    <citation type="journal article" date="2013" name="Nature">
        <title>Draft genome of the wheat A-genome progenitor Triticum urartu.</title>
        <authorList>
            <person name="Ling H.Q."/>
            <person name="Zhao S."/>
            <person name="Liu D."/>
            <person name="Wang J."/>
            <person name="Sun H."/>
            <person name="Zhang C."/>
            <person name="Fan H."/>
            <person name="Li D."/>
            <person name="Dong L."/>
            <person name="Tao Y."/>
            <person name="Gao C."/>
            <person name="Wu H."/>
            <person name="Li Y."/>
            <person name="Cui Y."/>
            <person name="Guo X."/>
            <person name="Zheng S."/>
            <person name="Wang B."/>
            <person name="Yu K."/>
            <person name="Liang Q."/>
            <person name="Yang W."/>
            <person name="Lou X."/>
            <person name="Chen J."/>
            <person name="Feng M."/>
            <person name="Jian J."/>
            <person name="Zhang X."/>
            <person name="Luo G."/>
            <person name="Jiang Y."/>
            <person name="Liu J."/>
            <person name="Wang Z."/>
            <person name="Sha Y."/>
            <person name="Zhang B."/>
            <person name="Wu H."/>
            <person name="Tang D."/>
            <person name="Shen Q."/>
            <person name="Xue P."/>
            <person name="Zou S."/>
            <person name="Wang X."/>
            <person name="Liu X."/>
            <person name="Wang F."/>
            <person name="Yang Y."/>
            <person name="An X."/>
            <person name="Dong Z."/>
            <person name="Zhang K."/>
            <person name="Zhang X."/>
            <person name="Luo M.C."/>
            <person name="Dvorak J."/>
            <person name="Tong Y."/>
            <person name="Wang J."/>
            <person name="Yang H."/>
            <person name="Li Z."/>
            <person name="Wang D."/>
            <person name="Zhang A."/>
            <person name="Wang J."/>
        </authorList>
    </citation>
    <scope>NUCLEOTIDE SEQUENCE</scope>
</reference>
<dbReference type="Gene3D" id="2.60.40.420">
    <property type="entry name" value="Cupredoxins - blue copper proteins"/>
    <property type="match status" value="1"/>
</dbReference>
<dbReference type="SUPFAM" id="SSF49503">
    <property type="entry name" value="Cupredoxins"/>
    <property type="match status" value="1"/>
</dbReference>
<keyword evidence="2" id="KW-0325">Glycoprotein</keyword>